<dbReference type="STRING" id="459525.SAMN04488137_0254"/>
<feature type="compositionally biased region" description="Basic residues" evidence="1">
    <location>
        <begin position="13"/>
        <end position="28"/>
    </location>
</feature>
<feature type="compositionally biased region" description="Basic residues" evidence="1">
    <location>
        <begin position="36"/>
        <end position="62"/>
    </location>
</feature>
<sequence>MIKKLLKSILGSSHRRYSSSDHRKHSYRKYSSSSGYKKHHYGKGHGHSYYKGKRRKSGFFSS</sequence>
<accession>A0A1G9TEZ1</accession>
<evidence type="ECO:0000256" key="1">
    <source>
        <dbReference type="SAM" id="MobiDB-lite"/>
    </source>
</evidence>
<keyword evidence="3" id="KW-1185">Reference proteome</keyword>
<dbReference type="Proteomes" id="UP000199544">
    <property type="component" value="Unassembled WGS sequence"/>
</dbReference>
<dbReference type="AlphaFoldDB" id="A0A1G9TEZ1"/>
<name>A0A1G9TEZ1_9BACL</name>
<gene>
    <name evidence="2" type="ORF">SAMN04488137_0254</name>
</gene>
<organism evidence="2 3">
    <name type="scientific">Fictibacillus solisalsi</name>
    <dbReference type="NCBI Taxonomy" id="459525"/>
    <lineage>
        <taxon>Bacteria</taxon>
        <taxon>Bacillati</taxon>
        <taxon>Bacillota</taxon>
        <taxon>Bacilli</taxon>
        <taxon>Bacillales</taxon>
        <taxon>Fictibacillaceae</taxon>
        <taxon>Fictibacillus</taxon>
    </lineage>
</organism>
<dbReference type="EMBL" id="FNHW01000001">
    <property type="protein sequence ID" value="SDM46339.1"/>
    <property type="molecule type" value="Genomic_DNA"/>
</dbReference>
<proteinExistence type="predicted"/>
<dbReference type="RefSeq" id="WP_090231948.1">
    <property type="nucleotide sequence ID" value="NZ_FNHW01000001.1"/>
</dbReference>
<protein>
    <submittedName>
        <fullName evidence="2">Uncharacterized protein</fullName>
    </submittedName>
</protein>
<evidence type="ECO:0000313" key="2">
    <source>
        <dbReference type="EMBL" id="SDM46339.1"/>
    </source>
</evidence>
<feature type="region of interest" description="Disordered" evidence="1">
    <location>
        <begin position="11"/>
        <end position="62"/>
    </location>
</feature>
<reference evidence="3" key="1">
    <citation type="submission" date="2016-10" db="EMBL/GenBank/DDBJ databases">
        <authorList>
            <person name="Varghese N."/>
            <person name="Submissions S."/>
        </authorList>
    </citation>
    <scope>NUCLEOTIDE SEQUENCE [LARGE SCALE GENOMIC DNA]</scope>
    <source>
        <strain evidence="3">CGMCC 1.6854</strain>
    </source>
</reference>
<evidence type="ECO:0000313" key="3">
    <source>
        <dbReference type="Proteomes" id="UP000199544"/>
    </source>
</evidence>